<dbReference type="PROSITE" id="PS50181">
    <property type="entry name" value="FBOX"/>
    <property type="match status" value="1"/>
</dbReference>
<name>A0A507C5T5_9FUNG</name>
<proteinExistence type="predicted"/>
<dbReference type="Pfam" id="PF12937">
    <property type="entry name" value="F-box-like"/>
    <property type="match status" value="1"/>
</dbReference>
<dbReference type="InterPro" id="IPR006553">
    <property type="entry name" value="Leu-rich_rpt_Cys-con_subtyp"/>
</dbReference>
<dbReference type="InterPro" id="IPR036047">
    <property type="entry name" value="F-box-like_dom_sf"/>
</dbReference>
<feature type="domain" description="F-box" evidence="2">
    <location>
        <begin position="58"/>
        <end position="105"/>
    </location>
</feature>
<protein>
    <recommendedName>
        <fullName evidence="2">F-box domain-containing protein</fullName>
    </recommendedName>
</protein>
<dbReference type="InterPro" id="IPR032675">
    <property type="entry name" value="LRR_dom_sf"/>
</dbReference>
<dbReference type="EMBL" id="QEAO01000013">
    <property type="protein sequence ID" value="TPX34459.1"/>
    <property type="molecule type" value="Genomic_DNA"/>
</dbReference>
<dbReference type="STRING" id="1806994.A0A507C5T5"/>
<dbReference type="Gene3D" id="3.80.10.10">
    <property type="entry name" value="Ribonuclease Inhibitor"/>
    <property type="match status" value="3"/>
</dbReference>
<keyword evidence="4" id="KW-1185">Reference proteome</keyword>
<dbReference type="PANTHER" id="PTHR13318">
    <property type="entry name" value="PARTNER OF PAIRED, ISOFORM B-RELATED"/>
    <property type="match status" value="1"/>
</dbReference>
<evidence type="ECO:0000256" key="1">
    <source>
        <dbReference type="SAM" id="MobiDB-lite"/>
    </source>
</evidence>
<dbReference type="GO" id="GO:0031146">
    <property type="term" value="P:SCF-dependent proteasomal ubiquitin-dependent protein catabolic process"/>
    <property type="evidence" value="ECO:0007669"/>
    <property type="project" value="TreeGrafter"/>
</dbReference>
<evidence type="ECO:0000313" key="4">
    <source>
        <dbReference type="Proteomes" id="UP000319731"/>
    </source>
</evidence>
<dbReference type="SUPFAM" id="SSF52047">
    <property type="entry name" value="RNI-like"/>
    <property type="match status" value="2"/>
</dbReference>
<dbReference type="SMART" id="SM00256">
    <property type="entry name" value="FBOX"/>
    <property type="match status" value="1"/>
</dbReference>
<dbReference type="PANTHER" id="PTHR13318:SF190">
    <property type="entry name" value="PARTNER OF PAIRED, ISOFORM B"/>
    <property type="match status" value="1"/>
</dbReference>
<dbReference type="SMART" id="SM00367">
    <property type="entry name" value="LRR_CC"/>
    <property type="match status" value="5"/>
</dbReference>
<feature type="region of interest" description="Disordered" evidence="1">
    <location>
        <begin position="1"/>
        <end position="41"/>
    </location>
</feature>
<reference evidence="3 4" key="1">
    <citation type="journal article" date="2019" name="Sci. Rep.">
        <title>Comparative genomics of chytrid fungi reveal insights into the obligate biotrophic and pathogenic lifestyle of Synchytrium endobioticum.</title>
        <authorList>
            <person name="van de Vossenberg B.T.L.H."/>
            <person name="Warris S."/>
            <person name="Nguyen H.D.T."/>
            <person name="van Gent-Pelzer M.P.E."/>
            <person name="Joly D.L."/>
            <person name="van de Geest H.C."/>
            <person name="Bonants P.J.M."/>
            <person name="Smith D.S."/>
            <person name="Levesque C.A."/>
            <person name="van der Lee T.A.J."/>
        </authorList>
    </citation>
    <scope>NUCLEOTIDE SEQUENCE [LARGE SCALE GENOMIC DNA]</scope>
    <source>
        <strain evidence="3 4">JEL517</strain>
    </source>
</reference>
<dbReference type="Proteomes" id="UP000319731">
    <property type="component" value="Unassembled WGS sequence"/>
</dbReference>
<comment type="caution">
    <text evidence="3">The sequence shown here is derived from an EMBL/GenBank/DDBJ whole genome shotgun (WGS) entry which is preliminary data.</text>
</comment>
<evidence type="ECO:0000259" key="2">
    <source>
        <dbReference type="PROSITE" id="PS50181"/>
    </source>
</evidence>
<organism evidence="3 4">
    <name type="scientific">Synchytrium microbalum</name>
    <dbReference type="NCBI Taxonomy" id="1806994"/>
    <lineage>
        <taxon>Eukaryota</taxon>
        <taxon>Fungi</taxon>
        <taxon>Fungi incertae sedis</taxon>
        <taxon>Chytridiomycota</taxon>
        <taxon>Chytridiomycota incertae sedis</taxon>
        <taxon>Chytridiomycetes</taxon>
        <taxon>Synchytriales</taxon>
        <taxon>Synchytriaceae</taxon>
        <taxon>Synchytrium</taxon>
    </lineage>
</organism>
<accession>A0A507C5T5</accession>
<dbReference type="RefSeq" id="XP_031025179.1">
    <property type="nucleotide sequence ID" value="XM_031168842.1"/>
</dbReference>
<gene>
    <name evidence="3" type="ORF">SmJEL517_g02914</name>
</gene>
<evidence type="ECO:0000313" key="3">
    <source>
        <dbReference type="EMBL" id="TPX34459.1"/>
    </source>
</evidence>
<sequence>MESPTAAASSICETPQTPTTHAATGSINYSGSSPGTPTTPVSVVSRSKSYQTIPISDSTPIHSLPVELLLKIFSHLDYKSITRSTQICQLWCELLYAAPEFWTRLDLSNRFAMGSEKPVITSPIERTLELLLTAGPSAPRFAKLKHLSLSCTNVDLEVFGLSQFSCPAFKSLTHLSLNGCSSVEPGSLMYLQHLPSLTSLDLSHCEQVDDTALEVVSYSCPNLTQINLSYLFRITAFGINRLFRLPIESINIMGSPRVKTYPWGLERSSKAILPLRELQIGEDAKVQGRGYWLVWCVFTFSFSTLSQICPHLEVLKLNCVIFDSEPNALSLLFAGCQKLKQLSLVVDRASIPILVEHAERMKKLDTLEVTVHIGVSADLVTSLVDSKALTKLTALKFHSKHTSVVANDATFSNLIETTSKLEYLELNASELSPTGLSPLATATAPKLTSLLLHHAAIAPETCKQLAAGFTTLRELAISNLSSRLSNGGSTRLSYLAPLAGTPMTKTLRKLELSAHRGFSDHDLAKLVSSLPTLQWADLSFAFVYIKTLDALGTTCTGLLYLRLARYPPPVTPRPSTAAASRPAGGMVTATPNNNLDAAIVATPGDDERLSNIQWAALRESDRAKPPKSGSKALVHFAKTYGQKLRVFDLSGNVGLNDDTLVQLSGLKQVHTLFVEQIGSISSKGLVHFCETKYGSLRRVYLRGCRNVKLSCIDVNFLSRGLEVEVVLDGTRVGAGGAASGTIVGL</sequence>
<dbReference type="OrthoDB" id="10257471at2759"/>
<dbReference type="InterPro" id="IPR001810">
    <property type="entry name" value="F-box_dom"/>
</dbReference>
<dbReference type="SUPFAM" id="SSF81383">
    <property type="entry name" value="F-box domain"/>
    <property type="match status" value="1"/>
</dbReference>
<dbReference type="GeneID" id="42004139"/>
<dbReference type="GO" id="GO:0019005">
    <property type="term" value="C:SCF ubiquitin ligase complex"/>
    <property type="evidence" value="ECO:0007669"/>
    <property type="project" value="TreeGrafter"/>
</dbReference>
<dbReference type="AlphaFoldDB" id="A0A507C5T5"/>